<sequence length="121" mass="13979">MNPGLLNQRIRFERQTTSADETGQPIESWLKLGGCAARRKPVTSRARTEQVIADRDTERRTMVFQMRSRPFCSLYKEGDRLVELKRTDFPETVWKVIGWAEIEGTNGMYVEVTTEQSGSRH</sequence>
<keyword evidence="2" id="KW-1185">Reference proteome</keyword>
<dbReference type="NCBIfam" id="TIGR01563">
    <property type="entry name" value="gp16_SPP1"/>
    <property type="match status" value="1"/>
</dbReference>
<evidence type="ECO:0000313" key="1">
    <source>
        <dbReference type="EMBL" id="QJE95204.1"/>
    </source>
</evidence>
<dbReference type="AlphaFoldDB" id="A0A858RF68"/>
<name>A0A858RF68_9BACT</name>
<gene>
    <name evidence="1" type="ORF">HHL09_05250</name>
</gene>
<evidence type="ECO:0000313" key="2">
    <source>
        <dbReference type="Proteomes" id="UP000501812"/>
    </source>
</evidence>
<dbReference type="Pfam" id="PF05521">
    <property type="entry name" value="Phage_HCP"/>
    <property type="match status" value="1"/>
</dbReference>
<accession>A0A858RF68</accession>
<proteinExistence type="predicted"/>
<dbReference type="InterPro" id="IPR008767">
    <property type="entry name" value="Phage_SPP1_head-tail_adaptor"/>
</dbReference>
<reference evidence="1 2" key="1">
    <citation type="submission" date="2020-04" db="EMBL/GenBank/DDBJ databases">
        <title>Luteolibacter sp. G-1-1-1 isolated from soil.</title>
        <authorList>
            <person name="Dahal R.H."/>
        </authorList>
    </citation>
    <scope>NUCLEOTIDE SEQUENCE [LARGE SCALE GENOMIC DNA]</scope>
    <source>
        <strain evidence="1 2">G-1-1-1</strain>
    </source>
</reference>
<protein>
    <submittedName>
        <fullName evidence="1">Phage head closure protein</fullName>
    </submittedName>
</protein>
<dbReference type="RefSeq" id="WP_169453425.1">
    <property type="nucleotide sequence ID" value="NZ_CP051774.1"/>
</dbReference>
<dbReference type="EMBL" id="CP051774">
    <property type="protein sequence ID" value="QJE95204.1"/>
    <property type="molecule type" value="Genomic_DNA"/>
</dbReference>
<dbReference type="Gene3D" id="2.40.10.270">
    <property type="entry name" value="Bacteriophage SPP1 head-tail adaptor protein"/>
    <property type="match status" value="1"/>
</dbReference>
<dbReference type="InterPro" id="IPR038666">
    <property type="entry name" value="SSP1_head-tail_sf"/>
</dbReference>
<dbReference type="Proteomes" id="UP000501812">
    <property type="component" value="Chromosome"/>
</dbReference>
<organism evidence="1 2">
    <name type="scientific">Luteolibacter luteus</name>
    <dbReference type="NCBI Taxonomy" id="2728835"/>
    <lineage>
        <taxon>Bacteria</taxon>
        <taxon>Pseudomonadati</taxon>
        <taxon>Verrucomicrobiota</taxon>
        <taxon>Verrucomicrobiia</taxon>
        <taxon>Verrucomicrobiales</taxon>
        <taxon>Verrucomicrobiaceae</taxon>
        <taxon>Luteolibacter</taxon>
    </lineage>
</organism>
<dbReference type="KEGG" id="luo:HHL09_05250"/>